<dbReference type="SUPFAM" id="SSF103473">
    <property type="entry name" value="MFS general substrate transporter"/>
    <property type="match status" value="1"/>
</dbReference>
<feature type="compositionally biased region" description="Basic and acidic residues" evidence="6">
    <location>
        <begin position="31"/>
        <end position="40"/>
    </location>
</feature>
<feature type="transmembrane region" description="Helical" evidence="7">
    <location>
        <begin position="252"/>
        <end position="270"/>
    </location>
</feature>
<feature type="transmembrane region" description="Helical" evidence="7">
    <location>
        <begin position="209"/>
        <end position="231"/>
    </location>
</feature>
<comment type="caution">
    <text evidence="9">The sequence shown here is derived from an EMBL/GenBank/DDBJ whole genome shotgun (WGS) entry which is preliminary data.</text>
</comment>
<feature type="region of interest" description="Disordered" evidence="6">
    <location>
        <begin position="1"/>
        <end position="48"/>
    </location>
</feature>
<name>A0ABP7KJ04_9MICO</name>
<reference evidence="10" key="1">
    <citation type="journal article" date="2019" name="Int. J. Syst. Evol. Microbiol.">
        <title>The Global Catalogue of Microorganisms (GCM) 10K type strain sequencing project: providing services to taxonomists for standard genome sequencing and annotation.</title>
        <authorList>
            <consortium name="The Broad Institute Genomics Platform"/>
            <consortium name="The Broad Institute Genome Sequencing Center for Infectious Disease"/>
            <person name="Wu L."/>
            <person name="Ma J."/>
        </authorList>
    </citation>
    <scope>NUCLEOTIDE SEQUENCE [LARGE SCALE GENOMIC DNA]</scope>
    <source>
        <strain evidence="10">JCM 17021</strain>
    </source>
</reference>
<feature type="transmembrane region" description="Helical" evidence="7">
    <location>
        <begin position="290"/>
        <end position="310"/>
    </location>
</feature>
<comment type="subcellular location">
    <subcellularLocation>
        <location evidence="1">Cell membrane</location>
        <topology evidence="1">Multi-pass membrane protein</topology>
    </subcellularLocation>
</comment>
<dbReference type="Proteomes" id="UP001501803">
    <property type="component" value="Unassembled WGS sequence"/>
</dbReference>
<evidence type="ECO:0000256" key="3">
    <source>
        <dbReference type="ARBA" id="ARBA00022692"/>
    </source>
</evidence>
<accession>A0ABP7KJ04</accession>
<feature type="transmembrane region" description="Helical" evidence="7">
    <location>
        <begin position="181"/>
        <end position="203"/>
    </location>
</feature>
<dbReference type="CDD" id="cd17324">
    <property type="entry name" value="MFS_NepI_like"/>
    <property type="match status" value="1"/>
</dbReference>
<sequence length="433" mass="43722">MPAALFPESASPGIAPDRAPEIAPDQALDIAPDRAPDRAGETAPSASVAPPRLPVGGLLALAAVVFLAVLTETLPAGLLPQMSAALRVSESQIGQLVTVYALATALTAIPLIAVTRGIPRRTLLLTLVVGFALVNVVTAVSSSYAVILVARVAGGVLAGLLWAMMAGYAMRMVAPAQAGRALAIAMAGTPLAFALGLPLGTLLGSVLGWRMIFGLIAVATALLVVWVLLAVPRFAGERAGERATLWQVFRTPGLAAILAVTLTFVLAHNVTYTYIAPLMRASGWSDRLDVVLLVFGASAIAGLGLVGVLIDRHLRPLVLWATAALAVATLVIGVAGSNPVVTIVAVGLWGMAYGGAPALLQNAPARVTGAAADVAQSMVVTVWNGAIAGGAFLGGVVLDLGGVGGLPVVAGAIALVSLALAFAARTGFAALRR</sequence>
<keyword evidence="10" id="KW-1185">Reference proteome</keyword>
<proteinExistence type="predicted"/>
<feature type="transmembrane region" description="Helical" evidence="7">
    <location>
        <begin position="53"/>
        <end position="73"/>
    </location>
</feature>
<feature type="transmembrane region" description="Helical" evidence="7">
    <location>
        <begin position="317"/>
        <end position="335"/>
    </location>
</feature>
<evidence type="ECO:0000256" key="6">
    <source>
        <dbReference type="SAM" id="MobiDB-lite"/>
    </source>
</evidence>
<feature type="transmembrane region" description="Helical" evidence="7">
    <location>
        <begin position="146"/>
        <end position="169"/>
    </location>
</feature>
<dbReference type="PROSITE" id="PS50850">
    <property type="entry name" value="MFS"/>
    <property type="match status" value="1"/>
</dbReference>
<feature type="transmembrane region" description="Helical" evidence="7">
    <location>
        <begin position="341"/>
        <end position="360"/>
    </location>
</feature>
<dbReference type="Gene3D" id="1.20.1250.20">
    <property type="entry name" value="MFS general substrate transporter like domains"/>
    <property type="match status" value="1"/>
</dbReference>
<gene>
    <name evidence="9" type="ORF">GCM10022381_19190</name>
</gene>
<evidence type="ECO:0000313" key="9">
    <source>
        <dbReference type="EMBL" id="GAA3876809.1"/>
    </source>
</evidence>
<dbReference type="InterPro" id="IPR036259">
    <property type="entry name" value="MFS_trans_sf"/>
</dbReference>
<feature type="transmembrane region" description="Helical" evidence="7">
    <location>
        <begin position="404"/>
        <end position="424"/>
    </location>
</feature>
<dbReference type="InterPro" id="IPR020846">
    <property type="entry name" value="MFS_dom"/>
</dbReference>
<feature type="transmembrane region" description="Helical" evidence="7">
    <location>
        <begin position="93"/>
        <end position="115"/>
    </location>
</feature>
<organism evidence="9 10">
    <name type="scientific">Leifsonia kafniensis</name>
    <dbReference type="NCBI Taxonomy" id="475957"/>
    <lineage>
        <taxon>Bacteria</taxon>
        <taxon>Bacillati</taxon>
        <taxon>Actinomycetota</taxon>
        <taxon>Actinomycetes</taxon>
        <taxon>Micrococcales</taxon>
        <taxon>Microbacteriaceae</taxon>
        <taxon>Leifsonia</taxon>
    </lineage>
</organism>
<keyword evidence="5 7" id="KW-0472">Membrane</keyword>
<dbReference type="InterPro" id="IPR050189">
    <property type="entry name" value="MFS_Efflux_Transporters"/>
</dbReference>
<dbReference type="EMBL" id="BAABCN010000004">
    <property type="protein sequence ID" value="GAA3876809.1"/>
    <property type="molecule type" value="Genomic_DNA"/>
</dbReference>
<dbReference type="Pfam" id="PF07690">
    <property type="entry name" value="MFS_1"/>
    <property type="match status" value="1"/>
</dbReference>
<evidence type="ECO:0000256" key="4">
    <source>
        <dbReference type="ARBA" id="ARBA00022989"/>
    </source>
</evidence>
<dbReference type="PANTHER" id="PTHR43124:SF3">
    <property type="entry name" value="CHLORAMPHENICOL EFFLUX PUMP RV0191"/>
    <property type="match status" value="1"/>
</dbReference>
<keyword evidence="3 7" id="KW-0812">Transmembrane</keyword>
<dbReference type="InterPro" id="IPR011701">
    <property type="entry name" value="MFS"/>
</dbReference>
<feature type="domain" description="Major facilitator superfamily (MFS) profile" evidence="8">
    <location>
        <begin position="57"/>
        <end position="429"/>
    </location>
</feature>
<feature type="transmembrane region" description="Helical" evidence="7">
    <location>
        <begin position="122"/>
        <end position="140"/>
    </location>
</feature>
<keyword evidence="2" id="KW-1003">Cell membrane</keyword>
<keyword evidence="4 7" id="KW-1133">Transmembrane helix</keyword>
<protein>
    <recommendedName>
        <fullName evidence="8">Major facilitator superfamily (MFS) profile domain-containing protein</fullName>
    </recommendedName>
</protein>
<evidence type="ECO:0000256" key="7">
    <source>
        <dbReference type="SAM" id="Phobius"/>
    </source>
</evidence>
<evidence type="ECO:0000313" key="10">
    <source>
        <dbReference type="Proteomes" id="UP001501803"/>
    </source>
</evidence>
<dbReference type="PANTHER" id="PTHR43124">
    <property type="entry name" value="PURINE EFFLUX PUMP PBUE"/>
    <property type="match status" value="1"/>
</dbReference>
<evidence type="ECO:0000259" key="8">
    <source>
        <dbReference type="PROSITE" id="PS50850"/>
    </source>
</evidence>
<evidence type="ECO:0000256" key="2">
    <source>
        <dbReference type="ARBA" id="ARBA00022475"/>
    </source>
</evidence>
<evidence type="ECO:0000256" key="1">
    <source>
        <dbReference type="ARBA" id="ARBA00004651"/>
    </source>
</evidence>
<feature type="transmembrane region" description="Helical" evidence="7">
    <location>
        <begin position="380"/>
        <end position="398"/>
    </location>
</feature>
<evidence type="ECO:0000256" key="5">
    <source>
        <dbReference type="ARBA" id="ARBA00023136"/>
    </source>
</evidence>